<gene>
    <name evidence="1" type="ORF">GO621_00585</name>
</gene>
<organism evidence="1 2">
    <name type="scientific">Mucilaginibacter arboris</name>
    <dbReference type="NCBI Taxonomy" id="2682090"/>
    <lineage>
        <taxon>Bacteria</taxon>
        <taxon>Pseudomonadati</taxon>
        <taxon>Bacteroidota</taxon>
        <taxon>Sphingobacteriia</taxon>
        <taxon>Sphingobacteriales</taxon>
        <taxon>Sphingobacteriaceae</taxon>
        <taxon>Mucilaginibacter</taxon>
    </lineage>
</organism>
<keyword evidence="2" id="KW-1185">Reference proteome</keyword>
<accession>A0A7K1SRT1</accession>
<protein>
    <submittedName>
        <fullName evidence="1">Uncharacterized protein</fullName>
    </submittedName>
</protein>
<dbReference type="Proteomes" id="UP000462014">
    <property type="component" value="Unassembled WGS sequence"/>
</dbReference>
<dbReference type="RefSeq" id="WP_157562898.1">
    <property type="nucleotide sequence ID" value="NZ_WPIK01000001.1"/>
</dbReference>
<dbReference type="AlphaFoldDB" id="A0A7K1SRT1"/>
<dbReference type="EMBL" id="WPIK01000001">
    <property type="protein sequence ID" value="MVN20029.1"/>
    <property type="molecule type" value="Genomic_DNA"/>
</dbReference>
<comment type="caution">
    <text evidence="1">The sequence shown here is derived from an EMBL/GenBank/DDBJ whole genome shotgun (WGS) entry which is preliminary data.</text>
</comment>
<evidence type="ECO:0000313" key="1">
    <source>
        <dbReference type="EMBL" id="MVN20029.1"/>
    </source>
</evidence>
<name>A0A7K1SRT1_9SPHI</name>
<reference evidence="1 2" key="1">
    <citation type="submission" date="2019-12" db="EMBL/GenBank/DDBJ databases">
        <title>Mucilaginibacter sp. HMF7410 genome sequencing and assembly.</title>
        <authorList>
            <person name="Kang H."/>
            <person name="Cha I."/>
            <person name="Kim H."/>
            <person name="Joh K."/>
        </authorList>
    </citation>
    <scope>NUCLEOTIDE SEQUENCE [LARGE SCALE GENOMIC DNA]</scope>
    <source>
        <strain evidence="1 2">HMF7410</strain>
    </source>
</reference>
<evidence type="ECO:0000313" key="2">
    <source>
        <dbReference type="Proteomes" id="UP000462014"/>
    </source>
</evidence>
<proteinExistence type="predicted"/>
<sequence>MQTEIYQPFDKFNFGNRTCFLTGKALQSEEEKIQVFPAWLLSKYNLYDQPFKMLDENFPTYKDLKLPCSAEVNELYLEPLEEEIKAAFEQGFEAVKALDEWKLFIWSGKIMYGIIFNELQSAIKQQYAQGQGLNISQSLMHKFSQLHIMLQMLLLPIVFEGFKPYSFFLFKINPATDQFNYRDEINSLTFSLRLNDFGFIFCLQDNSANMLYHQEILQKIAGQTLHPIQFEEFSGRIFYSAYLFNRLPEYHLLEVENKIYIEAMPLQGLSSKPFFDEWKPKVYGQVLENFWKPWGFLLLEIIKNPEEPMSFLVDKNSMFIKAEKIELPG</sequence>